<dbReference type="SUPFAM" id="SSF50814">
    <property type="entry name" value="Lipocalins"/>
    <property type="match status" value="1"/>
</dbReference>
<dbReference type="GO" id="GO:0006629">
    <property type="term" value="P:lipid metabolic process"/>
    <property type="evidence" value="ECO:0007669"/>
    <property type="project" value="TreeGrafter"/>
</dbReference>
<dbReference type="InterPro" id="IPR012674">
    <property type="entry name" value="Calycin"/>
</dbReference>
<feature type="signal peptide" evidence="1">
    <location>
        <begin position="1"/>
        <end position="17"/>
    </location>
</feature>
<dbReference type="Pfam" id="PF08212">
    <property type="entry name" value="Lipocalin_2"/>
    <property type="match status" value="1"/>
</dbReference>
<dbReference type="OrthoDB" id="565904at2759"/>
<dbReference type="PANTHER" id="PTHR10612">
    <property type="entry name" value="APOLIPOPROTEIN D"/>
    <property type="match status" value="1"/>
</dbReference>
<reference evidence="3" key="1">
    <citation type="submission" date="2022-01" db="EMBL/GenBank/DDBJ databases">
        <authorList>
            <person name="King R."/>
        </authorList>
    </citation>
    <scope>NUCLEOTIDE SEQUENCE</scope>
</reference>
<name>A0A9N9XFR2_DIABA</name>
<evidence type="ECO:0000256" key="1">
    <source>
        <dbReference type="SAM" id="SignalP"/>
    </source>
</evidence>
<proteinExistence type="predicted"/>
<dbReference type="Gene3D" id="2.40.128.20">
    <property type="match status" value="1"/>
</dbReference>
<protein>
    <recommendedName>
        <fullName evidence="2">Lipocalin/cytosolic fatty-acid binding domain-containing protein</fullName>
    </recommendedName>
</protein>
<keyword evidence="4" id="KW-1185">Reference proteome</keyword>
<dbReference type="Proteomes" id="UP001153709">
    <property type="component" value="Chromosome 7"/>
</dbReference>
<evidence type="ECO:0000313" key="4">
    <source>
        <dbReference type="Proteomes" id="UP001153709"/>
    </source>
</evidence>
<dbReference type="EMBL" id="OU898282">
    <property type="protein sequence ID" value="CAG9837906.1"/>
    <property type="molecule type" value="Genomic_DNA"/>
</dbReference>
<feature type="chain" id="PRO_5040498516" description="Lipocalin/cytosolic fatty-acid binding domain-containing protein" evidence="1">
    <location>
        <begin position="18"/>
        <end position="123"/>
    </location>
</feature>
<evidence type="ECO:0000259" key="2">
    <source>
        <dbReference type="Pfam" id="PF08212"/>
    </source>
</evidence>
<gene>
    <name evidence="3" type="ORF">DIABBA_LOCUS10854</name>
</gene>
<keyword evidence="1" id="KW-0732">Signal</keyword>
<evidence type="ECO:0000313" key="3">
    <source>
        <dbReference type="EMBL" id="CAG9837906.1"/>
    </source>
</evidence>
<dbReference type="GO" id="GO:0005737">
    <property type="term" value="C:cytoplasm"/>
    <property type="evidence" value="ECO:0007669"/>
    <property type="project" value="TreeGrafter"/>
</dbReference>
<organism evidence="3 4">
    <name type="scientific">Diabrotica balteata</name>
    <name type="common">Banded cucumber beetle</name>
    <dbReference type="NCBI Taxonomy" id="107213"/>
    <lineage>
        <taxon>Eukaryota</taxon>
        <taxon>Metazoa</taxon>
        <taxon>Ecdysozoa</taxon>
        <taxon>Arthropoda</taxon>
        <taxon>Hexapoda</taxon>
        <taxon>Insecta</taxon>
        <taxon>Pterygota</taxon>
        <taxon>Neoptera</taxon>
        <taxon>Endopterygota</taxon>
        <taxon>Coleoptera</taxon>
        <taxon>Polyphaga</taxon>
        <taxon>Cucujiformia</taxon>
        <taxon>Chrysomeloidea</taxon>
        <taxon>Chrysomelidae</taxon>
        <taxon>Galerucinae</taxon>
        <taxon>Diabroticina</taxon>
        <taxon>Diabroticites</taxon>
        <taxon>Diabrotica</taxon>
    </lineage>
</organism>
<feature type="domain" description="Lipocalin/cytosolic fatty-acid binding" evidence="2">
    <location>
        <begin position="36"/>
        <end position="112"/>
    </location>
</feature>
<dbReference type="PANTHER" id="PTHR10612:SF34">
    <property type="entry name" value="APOLIPOPROTEIN D"/>
    <property type="match status" value="1"/>
</dbReference>
<dbReference type="InterPro" id="IPR000566">
    <property type="entry name" value="Lipocln_cytosolic_FA-bd_dom"/>
</dbReference>
<dbReference type="AlphaFoldDB" id="A0A9N9XFR2"/>
<sequence length="123" mass="13476">MIVLAITLCLLVISAQGQIPVDKCPNVKGVANFDGRAYLGDWYELGRYPTLLEDHGKCVVTNIAVNSDGSIKSRTQYINSVTNETHVLEGEAQPGSTTGEGKFLSTFLKSRCNCTFLGSWYRL</sequence>
<accession>A0A9N9XFR2</accession>
<dbReference type="GO" id="GO:0000302">
    <property type="term" value="P:response to reactive oxygen species"/>
    <property type="evidence" value="ECO:0007669"/>
    <property type="project" value="TreeGrafter"/>
</dbReference>